<accession>A0A3N3DXX8</accession>
<feature type="transmembrane region" description="Helical" evidence="1">
    <location>
        <begin position="200"/>
        <end position="218"/>
    </location>
</feature>
<dbReference type="AlphaFoldDB" id="A0A3N3DXX8"/>
<feature type="transmembrane region" description="Helical" evidence="1">
    <location>
        <begin position="233"/>
        <end position="254"/>
    </location>
</feature>
<dbReference type="EMBL" id="RKIK01000043">
    <property type="protein sequence ID" value="ROV59381.1"/>
    <property type="molecule type" value="Genomic_DNA"/>
</dbReference>
<dbReference type="InterPro" id="IPR052734">
    <property type="entry name" value="Nod_factor_acetyltransferase"/>
</dbReference>
<keyword evidence="1" id="KW-0812">Transmembrane</keyword>
<evidence type="ECO:0000256" key="1">
    <source>
        <dbReference type="SAM" id="Phobius"/>
    </source>
</evidence>
<feature type="transmembrane region" description="Helical" evidence="1">
    <location>
        <begin position="144"/>
        <end position="161"/>
    </location>
</feature>
<proteinExistence type="predicted"/>
<keyword evidence="1" id="KW-1133">Transmembrane helix</keyword>
<dbReference type="PANTHER" id="PTHR37312">
    <property type="entry name" value="MEMBRANE-BOUND ACYLTRANSFERASE YKRP-RELATED"/>
    <property type="match status" value="1"/>
</dbReference>
<keyword evidence="1" id="KW-0472">Membrane</keyword>
<dbReference type="RefSeq" id="WP_123782575.1">
    <property type="nucleotide sequence ID" value="NZ_RKIK01000043.1"/>
</dbReference>
<gene>
    <name evidence="3" type="ORF">EGH82_14135</name>
</gene>
<feature type="domain" description="Acyltransferase 3" evidence="2">
    <location>
        <begin position="9"/>
        <end position="315"/>
    </location>
</feature>
<dbReference type="Pfam" id="PF01757">
    <property type="entry name" value="Acyl_transf_3"/>
    <property type="match status" value="1"/>
</dbReference>
<feature type="transmembrane region" description="Helical" evidence="1">
    <location>
        <begin position="167"/>
        <end position="188"/>
    </location>
</feature>
<dbReference type="InterPro" id="IPR002656">
    <property type="entry name" value="Acyl_transf_3_dom"/>
</dbReference>
<comment type="caution">
    <text evidence="3">The sequence shown here is derived from an EMBL/GenBank/DDBJ whole genome shotgun (WGS) entry which is preliminary data.</text>
</comment>
<name>A0A3N3DXX8_9VIBR</name>
<dbReference type="Proteomes" id="UP000278792">
    <property type="component" value="Unassembled WGS sequence"/>
</dbReference>
<evidence type="ECO:0000259" key="2">
    <source>
        <dbReference type="Pfam" id="PF01757"/>
    </source>
</evidence>
<evidence type="ECO:0000313" key="3">
    <source>
        <dbReference type="EMBL" id="ROV59381.1"/>
    </source>
</evidence>
<feature type="transmembrane region" description="Helical" evidence="1">
    <location>
        <begin position="120"/>
        <end position="137"/>
    </location>
</feature>
<sequence>MTKNNGRVLWLDNLKAFGIILVVLGHAPSIDGYFANFIYSFHMPLFFFAAGCTYKKKTLKLHFNSLITNLFLPYVFFLVISYVYWLVANDYSPIKIHLHDIINAFLFGSSIDNNFYFNPPMWFFSALISLKVLAIIVEKTFKDNRLIVSFIVSVTAITVLNNSEMRLPQGVDIALTSLFFYFIGEWVFDNNSFVFSENWKNYLVTLLCFALVLLLSLINGRVDVNTLNFSNEAIYLVNAIIGILMVFYLSQICGEVRTFNYIAKNTIWYFPLHGFVFALFTLVLIKVFDIDKSIKDDNLLFSVIYTIGAFLVISACVKIKNKIGFRYF</sequence>
<feature type="transmembrane region" description="Helical" evidence="1">
    <location>
        <begin position="33"/>
        <end position="54"/>
    </location>
</feature>
<feature type="transmembrane region" description="Helical" evidence="1">
    <location>
        <begin position="266"/>
        <end position="287"/>
    </location>
</feature>
<feature type="transmembrane region" description="Helical" evidence="1">
    <location>
        <begin position="299"/>
        <end position="317"/>
    </location>
</feature>
<organism evidence="3 4">
    <name type="scientific">Vibrio ponticus</name>
    <dbReference type="NCBI Taxonomy" id="265668"/>
    <lineage>
        <taxon>Bacteria</taxon>
        <taxon>Pseudomonadati</taxon>
        <taxon>Pseudomonadota</taxon>
        <taxon>Gammaproteobacteria</taxon>
        <taxon>Vibrionales</taxon>
        <taxon>Vibrionaceae</taxon>
        <taxon>Vibrio</taxon>
    </lineage>
</organism>
<feature type="transmembrane region" description="Helical" evidence="1">
    <location>
        <begin position="7"/>
        <end position="27"/>
    </location>
</feature>
<feature type="transmembrane region" description="Helical" evidence="1">
    <location>
        <begin position="66"/>
        <end position="87"/>
    </location>
</feature>
<dbReference type="PANTHER" id="PTHR37312:SF1">
    <property type="entry name" value="MEMBRANE-BOUND ACYLTRANSFERASE YKRP-RELATED"/>
    <property type="match status" value="1"/>
</dbReference>
<reference evidence="3 4" key="1">
    <citation type="submission" date="2018-11" db="EMBL/GenBank/DDBJ databases">
        <title>Vibrio ponticus strain CAIM 1751 pathogenic for the snapper Lutjanus guttatus.</title>
        <authorList>
            <person name="Soto-Rodriguez S."/>
            <person name="Lozano-Olvera R."/>
            <person name="Gomez-Gil B."/>
        </authorList>
    </citation>
    <scope>NUCLEOTIDE SEQUENCE [LARGE SCALE GENOMIC DNA]</scope>
    <source>
        <strain evidence="3 4">CAIM 1751</strain>
    </source>
</reference>
<dbReference type="GO" id="GO:0016747">
    <property type="term" value="F:acyltransferase activity, transferring groups other than amino-acyl groups"/>
    <property type="evidence" value="ECO:0007669"/>
    <property type="project" value="InterPro"/>
</dbReference>
<evidence type="ECO:0000313" key="4">
    <source>
        <dbReference type="Proteomes" id="UP000278792"/>
    </source>
</evidence>
<protein>
    <recommendedName>
        <fullName evidence="2">Acyltransferase 3 domain-containing protein</fullName>
    </recommendedName>
</protein>